<accession>A0A0V1DMZ7</accession>
<dbReference type="EMBL" id="JYDP01009139">
    <property type="protein sequence ID" value="KRY62935.1"/>
    <property type="molecule type" value="Genomic_DNA"/>
</dbReference>
<comment type="caution">
    <text evidence="1">The sequence shown here is derived from an EMBL/GenBank/DDBJ whole genome shotgun (WGS) entry which is preliminary data.</text>
</comment>
<dbReference type="AlphaFoldDB" id="A0A0V1DMZ7"/>
<evidence type="ECO:0000313" key="2">
    <source>
        <dbReference type="Proteomes" id="UP000055024"/>
    </source>
</evidence>
<protein>
    <submittedName>
        <fullName evidence="1">Uncharacterized protein</fullName>
    </submittedName>
</protein>
<gene>
    <name evidence="1" type="ORF">T11_10457</name>
</gene>
<name>A0A0V1DMZ7_9BILA</name>
<organism evidence="1 2">
    <name type="scientific">Trichinella zimbabwensis</name>
    <dbReference type="NCBI Taxonomy" id="268475"/>
    <lineage>
        <taxon>Eukaryota</taxon>
        <taxon>Metazoa</taxon>
        <taxon>Ecdysozoa</taxon>
        <taxon>Nematoda</taxon>
        <taxon>Enoplea</taxon>
        <taxon>Dorylaimia</taxon>
        <taxon>Trichinellida</taxon>
        <taxon>Trichinellidae</taxon>
        <taxon>Trichinella</taxon>
    </lineage>
</organism>
<proteinExistence type="predicted"/>
<reference evidence="1 2" key="1">
    <citation type="submission" date="2015-01" db="EMBL/GenBank/DDBJ databases">
        <title>Evolution of Trichinella species and genotypes.</title>
        <authorList>
            <person name="Korhonen P.K."/>
            <person name="Edoardo P."/>
            <person name="Giuseppe L.R."/>
            <person name="Gasser R.B."/>
        </authorList>
    </citation>
    <scope>NUCLEOTIDE SEQUENCE [LARGE SCALE GENOMIC DNA]</scope>
    <source>
        <strain evidence="1">ISS1029</strain>
    </source>
</reference>
<sequence length="41" mass="4694">MIDILQQPLITQSAFSVIDANCVQPFVKCEKSSQKYESLYQ</sequence>
<dbReference type="Proteomes" id="UP000055024">
    <property type="component" value="Unassembled WGS sequence"/>
</dbReference>
<evidence type="ECO:0000313" key="1">
    <source>
        <dbReference type="EMBL" id="KRY62935.1"/>
    </source>
</evidence>
<keyword evidence="2" id="KW-1185">Reference proteome</keyword>